<dbReference type="GeneID" id="63810848"/>
<feature type="non-terminal residue" evidence="2">
    <location>
        <position position="1"/>
    </location>
</feature>
<keyword evidence="1" id="KW-0472">Membrane</keyword>
<organism evidence="2 3">
    <name type="scientific">Aspergillus ochraceoroseus IBT 24754</name>
    <dbReference type="NCBI Taxonomy" id="1392256"/>
    <lineage>
        <taxon>Eukaryota</taxon>
        <taxon>Fungi</taxon>
        <taxon>Dikarya</taxon>
        <taxon>Ascomycota</taxon>
        <taxon>Pezizomycotina</taxon>
        <taxon>Eurotiomycetes</taxon>
        <taxon>Eurotiomycetidae</taxon>
        <taxon>Eurotiales</taxon>
        <taxon>Aspergillaceae</taxon>
        <taxon>Aspergillus</taxon>
        <taxon>Aspergillus subgen. Nidulantes</taxon>
    </lineage>
</organism>
<protein>
    <submittedName>
        <fullName evidence="2">Uncharacterized protein</fullName>
    </submittedName>
</protein>
<reference evidence="2 3" key="1">
    <citation type="journal article" date="2018" name="Proc. Natl. Acad. Sci. U.S.A.">
        <title>Linking secondary metabolites to gene clusters through genome sequencing of six diverse Aspergillus species.</title>
        <authorList>
            <person name="Kaerboelling I."/>
            <person name="Vesth T.C."/>
            <person name="Frisvad J.C."/>
            <person name="Nybo J.L."/>
            <person name="Theobald S."/>
            <person name="Kuo A."/>
            <person name="Bowyer P."/>
            <person name="Matsuda Y."/>
            <person name="Mondo S."/>
            <person name="Lyhne E.K."/>
            <person name="Kogle M.E."/>
            <person name="Clum A."/>
            <person name="Lipzen A."/>
            <person name="Salamov A."/>
            <person name="Ngan C.Y."/>
            <person name="Daum C."/>
            <person name="Chiniquy J."/>
            <person name="Barry K."/>
            <person name="LaButti K."/>
            <person name="Haridas S."/>
            <person name="Simmons B.A."/>
            <person name="Magnuson J.K."/>
            <person name="Mortensen U.H."/>
            <person name="Larsen T.O."/>
            <person name="Grigoriev I.V."/>
            <person name="Baker S.E."/>
            <person name="Andersen M.R."/>
        </authorList>
    </citation>
    <scope>NUCLEOTIDE SEQUENCE [LARGE SCALE GENOMIC DNA]</scope>
    <source>
        <strain evidence="2 3">IBT 24754</strain>
    </source>
</reference>
<evidence type="ECO:0000313" key="2">
    <source>
        <dbReference type="EMBL" id="PTU20456.1"/>
    </source>
</evidence>
<dbReference type="RefSeq" id="XP_040751848.1">
    <property type="nucleotide sequence ID" value="XM_040893966.1"/>
</dbReference>
<keyword evidence="1" id="KW-0812">Transmembrane</keyword>
<keyword evidence="1" id="KW-1133">Transmembrane helix</keyword>
<dbReference type="Proteomes" id="UP000244073">
    <property type="component" value="Unassembled WGS sequence"/>
</dbReference>
<dbReference type="AlphaFoldDB" id="A0A2T5LVZ9"/>
<dbReference type="OrthoDB" id="5153301at2759"/>
<name>A0A2T5LVZ9_9EURO</name>
<accession>A0A2T5LVZ9</accession>
<evidence type="ECO:0000313" key="3">
    <source>
        <dbReference type="Proteomes" id="UP000244073"/>
    </source>
</evidence>
<dbReference type="VEuPathDB" id="FungiDB:P175DRAFT_0439477"/>
<gene>
    <name evidence="2" type="ORF">P175DRAFT_0439477</name>
</gene>
<evidence type="ECO:0000256" key="1">
    <source>
        <dbReference type="SAM" id="Phobius"/>
    </source>
</evidence>
<sequence>DSTSLVIAIIPTKSRKSMLFILPIYITLRGYTIIIGLLISIPSNSTRILIQGSYYIIYESYHPLNKAMIILVMFKFTKNPNFYIFLNRQWLLWQLDWIIINKCHVILNL</sequence>
<dbReference type="EMBL" id="MSFN02000005">
    <property type="protein sequence ID" value="PTU20456.1"/>
    <property type="molecule type" value="Genomic_DNA"/>
</dbReference>
<feature type="transmembrane region" description="Helical" evidence="1">
    <location>
        <begin position="20"/>
        <end position="41"/>
    </location>
</feature>
<proteinExistence type="predicted"/>
<comment type="caution">
    <text evidence="2">The sequence shown here is derived from an EMBL/GenBank/DDBJ whole genome shotgun (WGS) entry which is preliminary data.</text>
</comment>